<sequence>MRSTDLLESMGFFGCSDAIFERSLMRIHNLTSFSNIKIKLVDTIIAQLEFNASENELSIFRFPSCCLLSSLSDKPLIGE</sequence>
<dbReference type="Proteomes" id="UP000235672">
    <property type="component" value="Unassembled WGS sequence"/>
</dbReference>
<organism evidence="1 2">
    <name type="scientific">Hyaloscypha hepaticicola</name>
    <dbReference type="NCBI Taxonomy" id="2082293"/>
    <lineage>
        <taxon>Eukaryota</taxon>
        <taxon>Fungi</taxon>
        <taxon>Dikarya</taxon>
        <taxon>Ascomycota</taxon>
        <taxon>Pezizomycotina</taxon>
        <taxon>Leotiomycetes</taxon>
        <taxon>Helotiales</taxon>
        <taxon>Hyaloscyphaceae</taxon>
        <taxon>Hyaloscypha</taxon>
    </lineage>
</organism>
<accession>A0A2J6Q1T6</accession>
<gene>
    <name evidence="1" type="ORF">NA56DRAFT_186691</name>
</gene>
<keyword evidence="2" id="KW-1185">Reference proteome</keyword>
<reference evidence="1 2" key="1">
    <citation type="submission" date="2016-05" db="EMBL/GenBank/DDBJ databases">
        <title>A degradative enzymes factory behind the ericoid mycorrhizal symbiosis.</title>
        <authorList>
            <consortium name="DOE Joint Genome Institute"/>
            <person name="Martino E."/>
            <person name="Morin E."/>
            <person name="Grelet G."/>
            <person name="Kuo A."/>
            <person name="Kohler A."/>
            <person name="Daghino S."/>
            <person name="Barry K."/>
            <person name="Choi C."/>
            <person name="Cichocki N."/>
            <person name="Clum A."/>
            <person name="Copeland A."/>
            <person name="Hainaut M."/>
            <person name="Haridas S."/>
            <person name="Labutti K."/>
            <person name="Lindquist E."/>
            <person name="Lipzen A."/>
            <person name="Khouja H.-R."/>
            <person name="Murat C."/>
            <person name="Ohm R."/>
            <person name="Olson A."/>
            <person name="Spatafora J."/>
            <person name="Veneault-Fourrey C."/>
            <person name="Henrissat B."/>
            <person name="Grigoriev I."/>
            <person name="Martin F."/>
            <person name="Perotto S."/>
        </authorList>
    </citation>
    <scope>NUCLEOTIDE SEQUENCE [LARGE SCALE GENOMIC DNA]</scope>
    <source>
        <strain evidence="1 2">UAMH 7357</strain>
    </source>
</reference>
<proteinExistence type="predicted"/>
<dbReference type="OrthoDB" id="5428890at2759"/>
<name>A0A2J6Q1T6_9HELO</name>
<evidence type="ECO:0000313" key="2">
    <source>
        <dbReference type="Proteomes" id="UP000235672"/>
    </source>
</evidence>
<dbReference type="EMBL" id="KZ613486">
    <property type="protein sequence ID" value="PMD20176.1"/>
    <property type="molecule type" value="Genomic_DNA"/>
</dbReference>
<protein>
    <submittedName>
        <fullName evidence="1">Uncharacterized protein</fullName>
    </submittedName>
</protein>
<dbReference type="AlphaFoldDB" id="A0A2J6Q1T6"/>
<evidence type="ECO:0000313" key="1">
    <source>
        <dbReference type="EMBL" id="PMD20176.1"/>
    </source>
</evidence>